<evidence type="ECO:0000256" key="2">
    <source>
        <dbReference type="ARBA" id="ARBA00022763"/>
    </source>
</evidence>
<dbReference type="OrthoDB" id="440676at2759"/>
<comment type="caution">
    <text evidence="8">The sequence shown here is derived from an EMBL/GenBank/DDBJ whole genome shotgun (WGS) entry which is preliminary data.</text>
</comment>
<reference evidence="8 9" key="1">
    <citation type="submission" date="2018-11" db="EMBL/GenBank/DDBJ databases">
        <title>Genome sequence of Saitozyma podzolica DSM 27192.</title>
        <authorList>
            <person name="Aliyu H."/>
            <person name="Gorte O."/>
            <person name="Ochsenreither K."/>
        </authorList>
    </citation>
    <scope>NUCLEOTIDE SEQUENCE [LARGE SCALE GENOMIC DNA]</scope>
    <source>
        <strain evidence="8 9">DSM 27192</strain>
    </source>
</reference>
<dbReference type="STRING" id="1890683.A0A427YU68"/>
<feature type="domain" description="Chromatin assembly factor 1 subunit Cac1-like C-terminal" evidence="7">
    <location>
        <begin position="777"/>
        <end position="832"/>
    </location>
</feature>
<evidence type="ECO:0000256" key="1">
    <source>
        <dbReference type="ARBA" id="ARBA00004123"/>
    </source>
</evidence>
<feature type="domain" description="Chromatin assembly factor 1 subunit A dimerization" evidence="6">
    <location>
        <begin position="517"/>
        <end position="589"/>
    </location>
</feature>
<name>A0A427YU68_9TREE</name>
<feature type="compositionally biased region" description="Basic and acidic residues" evidence="5">
    <location>
        <begin position="259"/>
        <end position="268"/>
    </location>
</feature>
<dbReference type="InterPro" id="IPR048800">
    <property type="entry name" value="Cac1-like_C"/>
</dbReference>
<dbReference type="GO" id="GO:0006334">
    <property type="term" value="P:nucleosome assembly"/>
    <property type="evidence" value="ECO:0007669"/>
    <property type="project" value="TreeGrafter"/>
</dbReference>
<keyword evidence="2" id="KW-0227">DNA damage</keyword>
<dbReference type="PANTHER" id="PTHR15272">
    <property type="entry name" value="CHROMATIN ASSEMBLY FACTOR 1 SUBUNIT A CAF-1 SUBUNIT A"/>
    <property type="match status" value="1"/>
</dbReference>
<dbReference type="AlphaFoldDB" id="A0A427YU68"/>
<dbReference type="GO" id="GO:0033186">
    <property type="term" value="C:CAF-1 complex"/>
    <property type="evidence" value="ECO:0007669"/>
    <property type="project" value="TreeGrafter"/>
</dbReference>
<feature type="compositionally biased region" description="Acidic residues" evidence="5">
    <location>
        <begin position="558"/>
        <end position="605"/>
    </location>
</feature>
<keyword evidence="9" id="KW-1185">Reference proteome</keyword>
<keyword evidence="4" id="KW-0539">Nucleus</keyword>
<comment type="subcellular location">
    <subcellularLocation>
        <location evidence="1">Nucleus</location>
    </subcellularLocation>
</comment>
<evidence type="ECO:0000259" key="6">
    <source>
        <dbReference type="Pfam" id="PF12253"/>
    </source>
</evidence>
<accession>A0A427YU68</accession>
<proteinExistence type="predicted"/>
<dbReference type="Pfam" id="PF21796">
    <property type="entry name" value="Cac1_C"/>
    <property type="match status" value="1"/>
</dbReference>
<protein>
    <submittedName>
        <fullName evidence="8">Uncharacterized protein</fullName>
    </submittedName>
</protein>
<evidence type="ECO:0000256" key="3">
    <source>
        <dbReference type="ARBA" id="ARBA00023204"/>
    </source>
</evidence>
<dbReference type="Pfam" id="PF12253">
    <property type="entry name" value="CAF1A_dimeriz"/>
    <property type="match status" value="1"/>
</dbReference>
<feature type="compositionally biased region" description="Basic and acidic residues" evidence="5">
    <location>
        <begin position="304"/>
        <end position="343"/>
    </location>
</feature>
<dbReference type="EMBL" id="RSCD01000002">
    <property type="protein sequence ID" value="RSH94670.1"/>
    <property type="molecule type" value="Genomic_DNA"/>
</dbReference>
<feature type="compositionally biased region" description="Low complexity" evidence="5">
    <location>
        <begin position="374"/>
        <end position="386"/>
    </location>
</feature>
<evidence type="ECO:0000256" key="5">
    <source>
        <dbReference type="SAM" id="MobiDB-lite"/>
    </source>
</evidence>
<dbReference type="PANTHER" id="PTHR15272:SF0">
    <property type="entry name" value="CHROMATIN ASSEMBLY FACTOR 1 SUBUNIT A"/>
    <property type="match status" value="1"/>
</dbReference>
<feature type="compositionally biased region" description="Basic and acidic residues" evidence="5">
    <location>
        <begin position="36"/>
        <end position="64"/>
    </location>
</feature>
<dbReference type="GO" id="GO:0005634">
    <property type="term" value="C:nucleus"/>
    <property type="evidence" value="ECO:0007669"/>
    <property type="project" value="UniProtKB-SubCell"/>
</dbReference>
<evidence type="ECO:0000259" key="7">
    <source>
        <dbReference type="Pfam" id="PF21796"/>
    </source>
</evidence>
<gene>
    <name evidence="8" type="ORF">EHS25_004475</name>
</gene>
<feature type="region of interest" description="Disordered" evidence="5">
    <location>
        <begin position="259"/>
        <end position="395"/>
    </location>
</feature>
<sequence>MAAVELASPGRRAVEPMGPNMAAENVEQGGAVGLKRKADEEDVPRSKTPADGKENGSVEKRPKLEAVASTSTPTPTPTPAPAPLVELRGRKLIFRQGPLPIKYPKRLKLNFEGLLLDAEEAGGKVTEIPEDLHAIIVLAGHESPSASETFLAKQIVSKLLDDRDDNDILPIEIVKPLIGKLFHQQHYGLLSSDFPASASGPTKVPAALQIRFWEAINPERYFPGDQHEAIKSRQAERRAARDEVVRLLESLDDVEKMDLLKGDKEEKMPVNASPRVEVDRKSREGTAATTDSRRSTSPVKRGKLSPEEEGAARLRKEEKEARKAAREEKRVAKDKEVQKKEAAVAKQAQAMSIFFKSKPVGTAAPSSPLRRESPAGPSSSPAGPAPRVKGPTDFERTFHPVAMRPNVAWAEINHWVKPRRRSQGEEGDSKGPAVEELARWAQTGASEVQDWRARDFVDDHLKKTKCAGRQSRSCLPQGLKSGPLYGTVADVWAAHQEAADPRKVLDQLRKQSHFPWKTLAFDQQARPPYSGTFTKKSVVVGPRTPFAQDPALDYSYDSGDDWEDEEGGDDVDDFGEGAAEPEDDEEEDEEDGEFDDWLDDEDDGESAMAGEGNDDGSATAVVPQLDQGRLPMKVIVKKREVPKKAVKVTPWWKGPEWEGCIGSGTDGLEVYRIQLLNDTPLEVDPFSYAAADIPAQSFKTTFSSTVVGANLRVKTLLLAEPTAHVLQPPIAASAASASLAPTPARSVGAGVSGVIGEPAASKPRPTGPKVGFPTSHLPELLQLIEGNTKIRSDLISQLKAHFDNVTSKAAIEAKIKEVAVREGKAKDSQWKVLPEAWAAIGMAPPSAPSGATMAMAQVPMVIDV</sequence>
<keyword evidence="3" id="KW-0234">DNA repair</keyword>
<organism evidence="8 9">
    <name type="scientific">Saitozyma podzolica</name>
    <dbReference type="NCBI Taxonomy" id="1890683"/>
    <lineage>
        <taxon>Eukaryota</taxon>
        <taxon>Fungi</taxon>
        <taxon>Dikarya</taxon>
        <taxon>Basidiomycota</taxon>
        <taxon>Agaricomycotina</taxon>
        <taxon>Tremellomycetes</taxon>
        <taxon>Tremellales</taxon>
        <taxon>Trimorphomycetaceae</taxon>
        <taxon>Saitozyma</taxon>
    </lineage>
</organism>
<dbReference type="InterPro" id="IPR022043">
    <property type="entry name" value="CAF1A_DD"/>
</dbReference>
<feature type="region of interest" description="Disordered" evidence="5">
    <location>
        <begin position="544"/>
        <end position="623"/>
    </location>
</feature>
<dbReference type="Proteomes" id="UP000279259">
    <property type="component" value="Unassembled WGS sequence"/>
</dbReference>
<feature type="region of interest" description="Disordered" evidence="5">
    <location>
        <begin position="1"/>
        <end position="83"/>
    </location>
</feature>
<dbReference type="GO" id="GO:0006281">
    <property type="term" value="P:DNA repair"/>
    <property type="evidence" value="ECO:0007669"/>
    <property type="project" value="UniProtKB-KW"/>
</dbReference>
<evidence type="ECO:0000313" key="8">
    <source>
        <dbReference type="EMBL" id="RSH94670.1"/>
    </source>
</evidence>
<evidence type="ECO:0000313" key="9">
    <source>
        <dbReference type="Proteomes" id="UP000279259"/>
    </source>
</evidence>
<evidence type="ECO:0000256" key="4">
    <source>
        <dbReference type="ARBA" id="ARBA00023242"/>
    </source>
</evidence>